<dbReference type="Pfam" id="PF00072">
    <property type="entry name" value="Response_reg"/>
    <property type="match status" value="1"/>
</dbReference>
<dbReference type="InterPro" id="IPR011006">
    <property type="entry name" value="CheY-like_superfamily"/>
</dbReference>
<gene>
    <name evidence="4" type="ORF">POL72_40945</name>
</gene>
<dbReference type="PROSITE" id="PS50110">
    <property type="entry name" value="RESPONSE_REGULATORY"/>
    <property type="match status" value="1"/>
</dbReference>
<comment type="caution">
    <text evidence="4">The sequence shown here is derived from an EMBL/GenBank/DDBJ whole genome shotgun (WGS) entry which is preliminary data.</text>
</comment>
<dbReference type="Proteomes" id="UP001217485">
    <property type="component" value="Unassembled WGS sequence"/>
</dbReference>
<dbReference type="EMBL" id="JAQNDK010000005">
    <property type="protein sequence ID" value="MDC0684161.1"/>
    <property type="molecule type" value="Genomic_DNA"/>
</dbReference>
<keyword evidence="5" id="KW-1185">Reference proteome</keyword>
<organism evidence="4 5">
    <name type="scientific">Sorangium atrum</name>
    <dbReference type="NCBI Taxonomy" id="2995308"/>
    <lineage>
        <taxon>Bacteria</taxon>
        <taxon>Pseudomonadati</taxon>
        <taxon>Myxococcota</taxon>
        <taxon>Polyangia</taxon>
        <taxon>Polyangiales</taxon>
        <taxon>Polyangiaceae</taxon>
        <taxon>Sorangium</taxon>
    </lineage>
</organism>
<dbReference type="SMART" id="SM00448">
    <property type="entry name" value="REC"/>
    <property type="match status" value="1"/>
</dbReference>
<feature type="modified residue" description="4-aspartylphosphate" evidence="2">
    <location>
        <position position="56"/>
    </location>
</feature>
<dbReference type="InterPro" id="IPR050595">
    <property type="entry name" value="Bact_response_regulator"/>
</dbReference>
<keyword evidence="1 2" id="KW-0597">Phosphoprotein</keyword>
<reference evidence="4 5" key="1">
    <citation type="submission" date="2023-01" db="EMBL/GenBank/DDBJ databases">
        <title>Minimal conservation of predation-associated metabolite biosynthetic gene clusters underscores biosynthetic potential of Myxococcota including descriptions for ten novel species: Archangium lansinium sp. nov., Myxococcus landrumus sp. nov., Nannocystis bai.</title>
        <authorList>
            <person name="Ahearne A."/>
            <person name="Stevens C."/>
            <person name="Dowd S."/>
        </authorList>
    </citation>
    <scope>NUCLEOTIDE SEQUENCE [LARGE SCALE GENOMIC DNA]</scope>
    <source>
        <strain evidence="4 5">WIWO2</strain>
    </source>
</reference>
<dbReference type="PANTHER" id="PTHR44591:SF3">
    <property type="entry name" value="RESPONSE REGULATORY DOMAIN-CONTAINING PROTEIN"/>
    <property type="match status" value="1"/>
</dbReference>
<proteinExistence type="predicted"/>
<name>A0ABT5CCK2_9BACT</name>
<feature type="domain" description="Response regulatory" evidence="3">
    <location>
        <begin position="5"/>
        <end position="120"/>
    </location>
</feature>
<dbReference type="InterPro" id="IPR001789">
    <property type="entry name" value="Sig_transdc_resp-reg_receiver"/>
</dbReference>
<evidence type="ECO:0000256" key="2">
    <source>
        <dbReference type="PROSITE-ProRule" id="PRU00169"/>
    </source>
</evidence>
<evidence type="ECO:0000256" key="1">
    <source>
        <dbReference type="ARBA" id="ARBA00022553"/>
    </source>
</evidence>
<evidence type="ECO:0000313" key="4">
    <source>
        <dbReference type="EMBL" id="MDC0684161.1"/>
    </source>
</evidence>
<protein>
    <submittedName>
        <fullName evidence="4">Response regulator</fullName>
    </submittedName>
</protein>
<sequence length="124" mass="13330">MLRNRVLVIDDDPDFRELVALSLTGWGLHCLQVADCAGALPLLERERDGLRAVLCDYFMPGLSPSVCAKAILARVDPAVRVVLVSAAVDVSALAAELGLARFLPKPFDLDQLHDAVLGPREPSA</sequence>
<dbReference type="PANTHER" id="PTHR44591">
    <property type="entry name" value="STRESS RESPONSE REGULATOR PROTEIN 1"/>
    <property type="match status" value="1"/>
</dbReference>
<evidence type="ECO:0000313" key="5">
    <source>
        <dbReference type="Proteomes" id="UP001217485"/>
    </source>
</evidence>
<evidence type="ECO:0000259" key="3">
    <source>
        <dbReference type="PROSITE" id="PS50110"/>
    </source>
</evidence>
<dbReference type="SUPFAM" id="SSF52172">
    <property type="entry name" value="CheY-like"/>
    <property type="match status" value="1"/>
</dbReference>
<accession>A0ABT5CCK2</accession>
<dbReference type="Gene3D" id="3.40.50.2300">
    <property type="match status" value="1"/>
</dbReference>
<dbReference type="RefSeq" id="WP_272102287.1">
    <property type="nucleotide sequence ID" value="NZ_JAQNDK010000005.1"/>
</dbReference>